<feature type="transmembrane region" description="Helical" evidence="1">
    <location>
        <begin position="20"/>
        <end position="40"/>
    </location>
</feature>
<evidence type="ECO:0000313" key="3">
    <source>
        <dbReference type="Proteomes" id="UP000050360"/>
    </source>
</evidence>
<keyword evidence="1" id="KW-0812">Transmembrane</keyword>
<evidence type="ECO:0000313" key="2">
    <source>
        <dbReference type="EMBL" id="KPQ42997.1"/>
    </source>
</evidence>
<dbReference type="Proteomes" id="UP000050360">
    <property type="component" value="Unassembled WGS sequence"/>
</dbReference>
<organism evidence="2 3">
    <name type="scientific">Candidatus Methanoperedens nitratireducens</name>
    <dbReference type="NCBI Taxonomy" id="1392998"/>
    <lineage>
        <taxon>Archaea</taxon>
        <taxon>Methanobacteriati</taxon>
        <taxon>Methanobacteriota</taxon>
        <taxon>Stenosarchaea group</taxon>
        <taxon>Methanomicrobia</taxon>
        <taxon>Methanosarcinales</taxon>
        <taxon>ANME-2 cluster</taxon>
        <taxon>Candidatus Methanoperedentaceae</taxon>
        <taxon>Candidatus Methanoperedens</taxon>
    </lineage>
</organism>
<comment type="caution">
    <text evidence="2">The sequence shown here is derived from an EMBL/GenBank/DDBJ whole genome shotgun (WGS) entry which is preliminary data.</text>
</comment>
<feature type="transmembrane region" description="Helical" evidence="1">
    <location>
        <begin position="52"/>
        <end position="73"/>
    </location>
</feature>
<name>A0A0P8AFC9_9EURY</name>
<gene>
    <name evidence="2" type="ORF">MPEBLZ_02428</name>
</gene>
<dbReference type="EMBL" id="LKCM01000187">
    <property type="protein sequence ID" value="KPQ42997.1"/>
    <property type="molecule type" value="Genomic_DNA"/>
</dbReference>
<proteinExistence type="predicted"/>
<keyword evidence="1" id="KW-0472">Membrane</keyword>
<keyword evidence="1" id="KW-1133">Transmembrane helix</keyword>
<protein>
    <submittedName>
        <fullName evidence="2">Uncharacterized protein</fullName>
    </submittedName>
</protein>
<accession>A0A0P8AFC9</accession>
<feature type="transmembrane region" description="Helical" evidence="1">
    <location>
        <begin position="131"/>
        <end position="151"/>
    </location>
</feature>
<sequence length="160" mass="18751">MGFEEYIAAREFLGTIGQPVITYILIISLFQGIFSILYLIKKNSRYYDYLIKCLYISTGLYLTGFLMLAWFHVQIYDTVLIEYPAALRQMIPVENSRIAAPLWIESEKLYFWAMCASIFAMTVTKRKDIMSFLGVILSIFFRCCIFFLKSFQRPSSDSEW</sequence>
<dbReference type="AlphaFoldDB" id="A0A0P8AFC9"/>
<evidence type="ECO:0000256" key="1">
    <source>
        <dbReference type="SAM" id="Phobius"/>
    </source>
</evidence>
<reference evidence="2 3" key="1">
    <citation type="submission" date="2015-09" db="EMBL/GenBank/DDBJ databases">
        <title>A metagenomics-based metabolic model of nitrate-dependent anaerobic oxidation of methane by Methanoperedens-like archaea.</title>
        <authorList>
            <person name="Arshad A."/>
            <person name="Speth D.R."/>
            <person name="De Graaf R.M."/>
            <person name="Op Den Camp H.J."/>
            <person name="Jetten M.S."/>
            <person name="Welte C.U."/>
        </authorList>
    </citation>
    <scope>NUCLEOTIDE SEQUENCE [LARGE SCALE GENOMIC DNA]</scope>
</reference>